<accession>A0ABU6SUV8</accession>
<feature type="compositionally biased region" description="Low complexity" evidence="1">
    <location>
        <begin position="272"/>
        <end position="288"/>
    </location>
</feature>
<proteinExistence type="predicted"/>
<evidence type="ECO:0000313" key="3">
    <source>
        <dbReference type="Proteomes" id="UP001341840"/>
    </source>
</evidence>
<feature type="compositionally biased region" description="Basic and acidic residues" evidence="1">
    <location>
        <begin position="254"/>
        <end position="271"/>
    </location>
</feature>
<dbReference type="Proteomes" id="UP001341840">
    <property type="component" value="Unassembled WGS sequence"/>
</dbReference>
<reference evidence="2 3" key="1">
    <citation type="journal article" date="2023" name="Plants (Basel)">
        <title>Bridging the Gap: Combining Genomics and Transcriptomics Approaches to Understand Stylosanthes scabra, an Orphan Legume from the Brazilian Caatinga.</title>
        <authorList>
            <person name="Ferreira-Neto J.R.C."/>
            <person name="da Silva M.D."/>
            <person name="Binneck E."/>
            <person name="de Melo N.F."/>
            <person name="da Silva R.H."/>
            <person name="de Melo A.L.T.M."/>
            <person name="Pandolfi V."/>
            <person name="Bustamante F.O."/>
            <person name="Brasileiro-Vidal A.C."/>
            <person name="Benko-Iseppon A.M."/>
        </authorList>
    </citation>
    <scope>NUCLEOTIDE SEQUENCE [LARGE SCALE GENOMIC DNA]</scope>
    <source>
        <tissue evidence="2">Leaves</tissue>
    </source>
</reference>
<feature type="region of interest" description="Disordered" evidence="1">
    <location>
        <begin position="213"/>
        <end position="288"/>
    </location>
</feature>
<evidence type="ECO:0000256" key="1">
    <source>
        <dbReference type="SAM" id="MobiDB-lite"/>
    </source>
</evidence>
<dbReference type="EMBL" id="JASCZI010061948">
    <property type="protein sequence ID" value="MED6139796.1"/>
    <property type="molecule type" value="Genomic_DNA"/>
</dbReference>
<feature type="compositionally biased region" description="Gly residues" evidence="1">
    <location>
        <begin position="224"/>
        <end position="235"/>
    </location>
</feature>
<organism evidence="2 3">
    <name type="scientific">Stylosanthes scabra</name>
    <dbReference type="NCBI Taxonomy" id="79078"/>
    <lineage>
        <taxon>Eukaryota</taxon>
        <taxon>Viridiplantae</taxon>
        <taxon>Streptophyta</taxon>
        <taxon>Embryophyta</taxon>
        <taxon>Tracheophyta</taxon>
        <taxon>Spermatophyta</taxon>
        <taxon>Magnoliopsida</taxon>
        <taxon>eudicotyledons</taxon>
        <taxon>Gunneridae</taxon>
        <taxon>Pentapetalae</taxon>
        <taxon>rosids</taxon>
        <taxon>fabids</taxon>
        <taxon>Fabales</taxon>
        <taxon>Fabaceae</taxon>
        <taxon>Papilionoideae</taxon>
        <taxon>50 kb inversion clade</taxon>
        <taxon>dalbergioids sensu lato</taxon>
        <taxon>Dalbergieae</taxon>
        <taxon>Pterocarpus clade</taxon>
        <taxon>Stylosanthes</taxon>
    </lineage>
</organism>
<protein>
    <submittedName>
        <fullName evidence="2">Uncharacterized protein</fullName>
    </submittedName>
</protein>
<name>A0ABU6SUV8_9FABA</name>
<keyword evidence="3" id="KW-1185">Reference proteome</keyword>
<evidence type="ECO:0000313" key="2">
    <source>
        <dbReference type="EMBL" id="MED6139796.1"/>
    </source>
</evidence>
<comment type="caution">
    <text evidence="2">The sequence shown here is derived from an EMBL/GenBank/DDBJ whole genome shotgun (WGS) entry which is preliminary data.</text>
</comment>
<gene>
    <name evidence="2" type="ORF">PIB30_087329</name>
</gene>
<sequence length="315" mass="34654">MGSRGDTRGTGRETIFVVQSRVVVGVGVEANQVRINHTLEVSDVCMKAFVPALNVTYLPLKLCIFQLNRRHLVVVEVVQVLADLVQNLCNHGRGGIFERKVLVPQESTRSGYPRSTSVARTTMKKRISSGQSLSFEDEKVARKPYSFQSVRTKKETDIVHHKKTISLAHVTKLSPTTRSLKTMIIPTNKHGPNIKDQRRRSWLDLVNIIKETQNGNGRAHGDDNGGGGGGGGDGDGGGDDDNTIPSFDDISSSEDDHASQGSDNDNHDRTPTVRTTTHVSNTVTTRSTRPADNRILSLMKLWPSECHQILLCQLL</sequence>